<gene>
    <name evidence="1" type="ORF">C1645_834887</name>
</gene>
<dbReference type="OrthoDB" id="2307807at2759"/>
<reference evidence="1 2" key="1">
    <citation type="submission" date="2018-06" db="EMBL/GenBank/DDBJ databases">
        <title>Comparative genomics reveals the genomic features of Rhizophagus irregularis, R. cerebriforme, R. diaphanum and Gigaspora rosea, and their symbiotic lifestyle signature.</title>
        <authorList>
            <person name="Morin E."/>
            <person name="San Clemente H."/>
            <person name="Chen E.C.H."/>
            <person name="De La Providencia I."/>
            <person name="Hainaut M."/>
            <person name="Kuo A."/>
            <person name="Kohler A."/>
            <person name="Murat C."/>
            <person name="Tang N."/>
            <person name="Roy S."/>
            <person name="Loubradou J."/>
            <person name="Henrissat B."/>
            <person name="Grigoriev I.V."/>
            <person name="Corradi N."/>
            <person name="Roux C."/>
            <person name="Martin F.M."/>
        </authorList>
    </citation>
    <scope>NUCLEOTIDE SEQUENCE [LARGE SCALE GENOMIC DNA]</scope>
    <source>
        <strain evidence="1 2">DAOM 227022</strain>
    </source>
</reference>
<dbReference type="AlphaFoldDB" id="A0A397S8U8"/>
<keyword evidence="2" id="KW-1185">Reference proteome</keyword>
<evidence type="ECO:0000313" key="2">
    <source>
        <dbReference type="Proteomes" id="UP000265703"/>
    </source>
</evidence>
<sequence>MYNWNDQFLAVFGELDIIVANSSGQPYPTLVVEIGNTESLKSLHNKVEEYFSACTTIQLYLTIKIFSHHWNNTFALIAMLYRCTNPNNQNNNSTIPIIIKSFRIAHIYISFQNYLLNTINIPANIITGVEFERVSCNAVNITG</sequence>
<evidence type="ECO:0000313" key="1">
    <source>
        <dbReference type="EMBL" id="RIA82740.1"/>
    </source>
</evidence>
<dbReference type="Proteomes" id="UP000265703">
    <property type="component" value="Unassembled WGS sequence"/>
</dbReference>
<organism evidence="1 2">
    <name type="scientific">Glomus cerebriforme</name>
    <dbReference type="NCBI Taxonomy" id="658196"/>
    <lineage>
        <taxon>Eukaryota</taxon>
        <taxon>Fungi</taxon>
        <taxon>Fungi incertae sedis</taxon>
        <taxon>Mucoromycota</taxon>
        <taxon>Glomeromycotina</taxon>
        <taxon>Glomeromycetes</taxon>
        <taxon>Glomerales</taxon>
        <taxon>Glomeraceae</taxon>
        <taxon>Glomus</taxon>
    </lineage>
</organism>
<proteinExistence type="predicted"/>
<dbReference type="EMBL" id="QKYT01000635">
    <property type="protein sequence ID" value="RIA82740.1"/>
    <property type="molecule type" value="Genomic_DNA"/>
</dbReference>
<name>A0A397S8U8_9GLOM</name>
<protein>
    <submittedName>
        <fullName evidence="1">Uncharacterized protein</fullName>
    </submittedName>
</protein>
<comment type="caution">
    <text evidence="1">The sequence shown here is derived from an EMBL/GenBank/DDBJ whole genome shotgun (WGS) entry which is preliminary data.</text>
</comment>
<accession>A0A397S8U8</accession>